<accession>A0A2T3AM28</accession>
<dbReference type="InParanoid" id="A0A2T3AM28"/>
<keyword evidence="2" id="KW-1185">Reference proteome</keyword>
<organism evidence="1 2">
    <name type="scientific">Coniella lustricola</name>
    <dbReference type="NCBI Taxonomy" id="2025994"/>
    <lineage>
        <taxon>Eukaryota</taxon>
        <taxon>Fungi</taxon>
        <taxon>Dikarya</taxon>
        <taxon>Ascomycota</taxon>
        <taxon>Pezizomycotina</taxon>
        <taxon>Sordariomycetes</taxon>
        <taxon>Sordariomycetidae</taxon>
        <taxon>Diaporthales</taxon>
        <taxon>Schizoparmaceae</taxon>
        <taxon>Coniella</taxon>
    </lineage>
</organism>
<dbReference type="EMBL" id="KZ678375">
    <property type="protein sequence ID" value="PSS03455.1"/>
    <property type="molecule type" value="Genomic_DNA"/>
</dbReference>
<dbReference type="Proteomes" id="UP000241462">
    <property type="component" value="Unassembled WGS sequence"/>
</dbReference>
<proteinExistence type="predicted"/>
<protein>
    <submittedName>
        <fullName evidence="1">Uncharacterized protein</fullName>
    </submittedName>
</protein>
<evidence type="ECO:0000313" key="2">
    <source>
        <dbReference type="Proteomes" id="UP000241462"/>
    </source>
</evidence>
<sequence>MRSWYQIELAGRSLGQRWKNVEPHRGDIWLCALWSRRASDISPGPGPIAMVHPKHRTRPALASDVDSAVARTRRLAWRLARCRCAGNWNLPYVAGWGLRILSSSFGRKHRPLLASITARTTTTALEHWDPNRAAGRKVSSTLLLHVTAAFTIDSQFQLYFNHQTRPPRSSFVSSSRFSKCIMDRDSILRFNDSL</sequence>
<name>A0A2T3AM28_9PEZI</name>
<dbReference type="AlphaFoldDB" id="A0A2T3AM28"/>
<gene>
    <name evidence="1" type="ORF">BD289DRAFT_194857</name>
</gene>
<evidence type="ECO:0000313" key="1">
    <source>
        <dbReference type="EMBL" id="PSS03455.1"/>
    </source>
</evidence>
<reference evidence="1 2" key="1">
    <citation type="journal article" date="2018" name="Mycol. Prog.">
        <title>Coniella lustricola, a new species from submerged detritus.</title>
        <authorList>
            <person name="Raudabaugh D.B."/>
            <person name="Iturriaga T."/>
            <person name="Carver A."/>
            <person name="Mondo S."/>
            <person name="Pangilinan J."/>
            <person name="Lipzen A."/>
            <person name="He G."/>
            <person name="Amirebrahimi M."/>
            <person name="Grigoriev I.V."/>
            <person name="Miller A.N."/>
        </authorList>
    </citation>
    <scope>NUCLEOTIDE SEQUENCE [LARGE SCALE GENOMIC DNA]</scope>
    <source>
        <strain evidence="1 2">B22-T-1</strain>
    </source>
</reference>